<dbReference type="InterPro" id="IPR023395">
    <property type="entry name" value="MCP_dom_sf"/>
</dbReference>
<protein>
    <submittedName>
        <fullName evidence="4">Uncharacterized protein</fullName>
    </submittedName>
</protein>
<dbReference type="Proteomes" id="UP000288805">
    <property type="component" value="Unassembled WGS sequence"/>
</dbReference>
<keyword evidence="3" id="KW-0472">Membrane</keyword>
<dbReference type="SUPFAM" id="SSF103506">
    <property type="entry name" value="Mitochondrial carrier"/>
    <property type="match status" value="1"/>
</dbReference>
<evidence type="ECO:0000256" key="2">
    <source>
        <dbReference type="ARBA" id="ARBA00022692"/>
    </source>
</evidence>
<comment type="caution">
    <text evidence="4">The sequence shown here is derived from an EMBL/GenBank/DDBJ whole genome shotgun (WGS) entry which is preliminary data.</text>
</comment>
<evidence type="ECO:0000256" key="3">
    <source>
        <dbReference type="ARBA" id="ARBA00023136"/>
    </source>
</evidence>
<dbReference type="GO" id="GO:0016020">
    <property type="term" value="C:membrane"/>
    <property type="evidence" value="ECO:0007669"/>
    <property type="project" value="UniProtKB-SubCell"/>
</dbReference>
<gene>
    <name evidence="4" type="ORF">CK203_104867</name>
</gene>
<evidence type="ECO:0000313" key="5">
    <source>
        <dbReference type="Proteomes" id="UP000288805"/>
    </source>
</evidence>
<organism evidence="4 5">
    <name type="scientific">Vitis vinifera</name>
    <name type="common">Grape</name>
    <dbReference type="NCBI Taxonomy" id="29760"/>
    <lineage>
        <taxon>Eukaryota</taxon>
        <taxon>Viridiplantae</taxon>
        <taxon>Streptophyta</taxon>
        <taxon>Embryophyta</taxon>
        <taxon>Tracheophyta</taxon>
        <taxon>Spermatophyta</taxon>
        <taxon>Magnoliopsida</taxon>
        <taxon>eudicotyledons</taxon>
        <taxon>Gunneridae</taxon>
        <taxon>Pentapetalae</taxon>
        <taxon>rosids</taxon>
        <taxon>Vitales</taxon>
        <taxon>Vitaceae</taxon>
        <taxon>Viteae</taxon>
        <taxon>Vitis</taxon>
    </lineage>
</organism>
<dbReference type="EMBL" id="QGNW01001479">
    <property type="protein sequence ID" value="RVW39551.1"/>
    <property type="molecule type" value="Genomic_DNA"/>
</dbReference>
<evidence type="ECO:0000256" key="1">
    <source>
        <dbReference type="ARBA" id="ARBA00004370"/>
    </source>
</evidence>
<dbReference type="OrthoDB" id="44467at2759"/>
<accession>A0A438DVP1</accession>
<comment type="subcellular location">
    <subcellularLocation>
        <location evidence="1">Membrane</location>
    </subcellularLocation>
</comment>
<evidence type="ECO:0000313" key="4">
    <source>
        <dbReference type="EMBL" id="RVW39551.1"/>
    </source>
</evidence>
<dbReference type="AlphaFoldDB" id="A0A438DVP1"/>
<proteinExistence type="predicted"/>
<keyword evidence="2" id="KW-0812">Transmembrane</keyword>
<name>A0A438DVP1_VITVI</name>
<sequence length="179" mass="19631">MLDWKAAGMDPSPRPFNGYRHLKENKGHHFSPLKVSTSESYSLNSPLETVRGVGACLLSVSKSHVVTIALGSDDEIGPLSPLAVSLAAGFSGSVAAAASHSFDTAKSRSQCIVLPKYISTERRLLKWKQPGRWYERYTGIHPSDRSLLHRGIWLRMGRSGFASFLVVGSYFLAVDQLAR</sequence>
<reference evidence="4 5" key="1">
    <citation type="journal article" date="2018" name="PLoS Genet.">
        <title>Population sequencing reveals clonal diversity and ancestral inbreeding in the grapevine cultivar Chardonnay.</title>
        <authorList>
            <person name="Roach M.J."/>
            <person name="Johnson D.L."/>
            <person name="Bohlmann J."/>
            <person name="van Vuuren H.J."/>
            <person name="Jones S.J."/>
            <person name="Pretorius I.S."/>
            <person name="Schmidt S.A."/>
            <person name="Borneman A.R."/>
        </authorList>
    </citation>
    <scope>NUCLEOTIDE SEQUENCE [LARGE SCALE GENOMIC DNA]</scope>
    <source>
        <strain evidence="5">cv. Chardonnay</strain>
        <tissue evidence="4">Leaf</tissue>
    </source>
</reference>